<dbReference type="PANTHER" id="PTHR30619:SF7">
    <property type="entry name" value="BETA-LACTAMASE DOMAIN PROTEIN"/>
    <property type="match status" value="1"/>
</dbReference>
<evidence type="ECO:0000313" key="4">
    <source>
        <dbReference type="Proteomes" id="UP000823618"/>
    </source>
</evidence>
<evidence type="ECO:0000256" key="1">
    <source>
        <dbReference type="SAM" id="SignalP"/>
    </source>
</evidence>
<evidence type="ECO:0000313" key="3">
    <source>
        <dbReference type="EMBL" id="MBO8463555.1"/>
    </source>
</evidence>
<sequence length="530" mass="59128">MTKFKNLSKSWYKLGVFLFFLCIPFLVPSSASANPGDNLDVYFMYVGQGDGALLESNGKYMLIDCGPRSHESETLAFLKEIGVEELEYAIVTHGHHDHAGGFMGILPEIPVKKLFLPNQAPPESAKYSFNFYKEFRNMLAEQNIEPVRPQPGEVIYFGTTKITFLAPRRDNYDSYNNSSIVVKIENGDNSFLFTGDAEIESEKEMLSSYGSKLKSDVLKVGHHSSWTSTSPKFLEAVDPSFSVISCGIDNTAGFPRKRTLKYLKATNVYRTDLLGTIHFHSDGTTITVDKKASQKASVDATTGELKNIYNTKVTSNIPEISLMKSSEKAEDYLYLTEPVTLNFSAEFGVTRRTTIKYKLVAEGKSYKTGKWVNRSQVTIPDNFKGAVYVRYANTTGDVLIRKTNEFVVDTKAVNSVTIISEPQVSFYSVDETIPDTTITAQKQLNIGIYADFGASGLSSIEYQLVESGQEFNPLSKWQYSNECNINGPFDGYVYARFTDKAGNSAIYRSQHIIVEGAEIIEDMNNEGITQ</sequence>
<dbReference type="SMART" id="SM00849">
    <property type="entry name" value="Lactamase_B"/>
    <property type="match status" value="1"/>
</dbReference>
<dbReference type="InterPro" id="IPR052159">
    <property type="entry name" value="Competence_DNA_uptake"/>
</dbReference>
<protein>
    <submittedName>
        <fullName evidence="3">MBL fold metallo-hydrolase</fullName>
    </submittedName>
</protein>
<keyword evidence="1" id="KW-0732">Signal</keyword>
<dbReference type="Gene3D" id="3.60.15.10">
    <property type="entry name" value="Ribonuclease Z/Hydroxyacylglutathione hydrolase-like"/>
    <property type="match status" value="1"/>
</dbReference>
<comment type="caution">
    <text evidence="3">The sequence shown here is derived from an EMBL/GenBank/DDBJ whole genome shotgun (WGS) entry which is preliminary data.</text>
</comment>
<dbReference type="InterPro" id="IPR036866">
    <property type="entry name" value="RibonucZ/Hydroxyglut_hydro"/>
</dbReference>
<dbReference type="EMBL" id="JADIML010000175">
    <property type="protein sequence ID" value="MBO8463555.1"/>
    <property type="molecule type" value="Genomic_DNA"/>
</dbReference>
<dbReference type="AlphaFoldDB" id="A0A9D9I0T0"/>
<reference evidence="3" key="1">
    <citation type="submission" date="2020-10" db="EMBL/GenBank/DDBJ databases">
        <authorList>
            <person name="Gilroy R."/>
        </authorList>
    </citation>
    <scope>NUCLEOTIDE SEQUENCE</scope>
    <source>
        <strain evidence="3">E3-2379</strain>
    </source>
</reference>
<dbReference type="InterPro" id="IPR001279">
    <property type="entry name" value="Metallo-B-lactamas"/>
</dbReference>
<evidence type="ECO:0000259" key="2">
    <source>
        <dbReference type="SMART" id="SM00849"/>
    </source>
</evidence>
<organism evidence="3 4">
    <name type="scientific">Candidatus Scybalomonas excrementavium</name>
    <dbReference type="NCBI Taxonomy" id="2840943"/>
    <lineage>
        <taxon>Bacteria</taxon>
        <taxon>Bacillati</taxon>
        <taxon>Bacillota</taxon>
        <taxon>Clostridia</taxon>
        <taxon>Lachnospirales</taxon>
        <taxon>Lachnospiraceae</taxon>
        <taxon>Lachnospiraceae incertae sedis</taxon>
        <taxon>Candidatus Scybalomonas</taxon>
    </lineage>
</organism>
<reference evidence="3" key="2">
    <citation type="journal article" date="2021" name="PeerJ">
        <title>Extensive microbial diversity within the chicken gut microbiome revealed by metagenomics and culture.</title>
        <authorList>
            <person name="Gilroy R."/>
            <person name="Ravi A."/>
            <person name="Getino M."/>
            <person name="Pursley I."/>
            <person name="Horton D.L."/>
            <person name="Alikhan N.F."/>
            <person name="Baker D."/>
            <person name="Gharbi K."/>
            <person name="Hall N."/>
            <person name="Watson M."/>
            <person name="Adriaenssens E.M."/>
            <person name="Foster-Nyarko E."/>
            <person name="Jarju S."/>
            <person name="Secka A."/>
            <person name="Antonio M."/>
            <person name="Oren A."/>
            <person name="Chaudhuri R.R."/>
            <person name="La Ragione R."/>
            <person name="Hildebrand F."/>
            <person name="Pallen M.J."/>
        </authorList>
    </citation>
    <scope>NUCLEOTIDE SEQUENCE</scope>
    <source>
        <strain evidence="3">E3-2379</strain>
    </source>
</reference>
<gene>
    <name evidence="3" type="ORF">IAC13_06465</name>
</gene>
<dbReference type="InterPro" id="IPR035681">
    <property type="entry name" value="ComA-like_MBL"/>
</dbReference>
<name>A0A9D9I0T0_9FIRM</name>
<dbReference type="SUPFAM" id="SSF56281">
    <property type="entry name" value="Metallo-hydrolase/oxidoreductase"/>
    <property type="match status" value="1"/>
</dbReference>
<feature type="signal peptide" evidence="1">
    <location>
        <begin position="1"/>
        <end position="33"/>
    </location>
</feature>
<feature type="chain" id="PRO_5039215779" evidence="1">
    <location>
        <begin position="34"/>
        <end position="530"/>
    </location>
</feature>
<feature type="domain" description="Metallo-beta-lactamase" evidence="2">
    <location>
        <begin position="48"/>
        <end position="248"/>
    </location>
</feature>
<accession>A0A9D9I0T0</accession>
<dbReference type="Proteomes" id="UP000823618">
    <property type="component" value="Unassembled WGS sequence"/>
</dbReference>
<dbReference type="CDD" id="cd07731">
    <property type="entry name" value="ComA-like_MBL-fold"/>
    <property type="match status" value="1"/>
</dbReference>
<dbReference type="PANTHER" id="PTHR30619">
    <property type="entry name" value="DNA INTERNALIZATION/COMPETENCE PROTEIN COMEC/REC2"/>
    <property type="match status" value="1"/>
</dbReference>
<proteinExistence type="predicted"/>
<dbReference type="Pfam" id="PF00753">
    <property type="entry name" value="Lactamase_B"/>
    <property type="match status" value="1"/>
</dbReference>